<dbReference type="Gramene" id="GBG66709">
    <property type="protein sequence ID" value="GBG66709"/>
    <property type="gene ID" value="CBR_g68693"/>
</dbReference>
<reference evidence="3 4" key="1">
    <citation type="journal article" date="2018" name="Cell">
        <title>The Chara Genome: Secondary Complexity and Implications for Plant Terrestrialization.</title>
        <authorList>
            <person name="Nishiyama T."/>
            <person name="Sakayama H."/>
            <person name="Vries J.D."/>
            <person name="Buschmann H."/>
            <person name="Saint-Marcoux D."/>
            <person name="Ullrich K.K."/>
            <person name="Haas F.B."/>
            <person name="Vanderstraeten L."/>
            <person name="Becker D."/>
            <person name="Lang D."/>
            <person name="Vosolsobe S."/>
            <person name="Rombauts S."/>
            <person name="Wilhelmsson P.K.I."/>
            <person name="Janitza P."/>
            <person name="Kern R."/>
            <person name="Heyl A."/>
            <person name="Rumpler F."/>
            <person name="Villalobos L.I.A.C."/>
            <person name="Clay J.M."/>
            <person name="Skokan R."/>
            <person name="Toyoda A."/>
            <person name="Suzuki Y."/>
            <person name="Kagoshima H."/>
            <person name="Schijlen E."/>
            <person name="Tajeshwar N."/>
            <person name="Catarino B."/>
            <person name="Hetherington A.J."/>
            <person name="Saltykova A."/>
            <person name="Bonnot C."/>
            <person name="Breuninger H."/>
            <person name="Symeonidi A."/>
            <person name="Radhakrishnan G.V."/>
            <person name="Van Nieuwerburgh F."/>
            <person name="Deforce D."/>
            <person name="Chang C."/>
            <person name="Karol K.G."/>
            <person name="Hedrich R."/>
            <person name="Ulvskov P."/>
            <person name="Glockner G."/>
            <person name="Delwiche C.F."/>
            <person name="Petrasek J."/>
            <person name="Van de Peer Y."/>
            <person name="Friml J."/>
            <person name="Beilby M."/>
            <person name="Dolan L."/>
            <person name="Kohara Y."/>
            <person name="Sugano S."/>
            <person name="Fujiyama A."/>
            <person name="Delaux P.-M."/>
            <person name="Quint M."/>
            <person name="TheiBen G."/>
            <person name="Hagemann M."/>
            <person name="Harholt J."/>
            <person name="Dunand C."/>
            <person name="Zachgo S."/>
            <person name="Langdale J."/>
            <person name="Maumus F."/>
            <person name="Straeten D.V.D."/>
            <person name="Gould S.B."/>
            <person name="Rensing S.A."/>
        </authorList>
    </citation>
    <scope>NUCLEOTIDE SEQUENCE [LARGE SCALE GENOMIC DNA]</scope>
    <source>
        <strain evidence="3 4">S276</strain>
    </source>
</reference>
<keyword evidence="4" id="KW-1185">Reference proteome</keyword>
<feature type="chain" id="PRO_5017191273" evidence="2">
    <location>
        <begin position="17"/>
        <end position="328"/>
    </location>
</feature>
<keyword evidence="2" id="KW-0732">Signal</keyword>
<proteinExistence type="predicted"/>
<evidence type="ECO:0000313" key="3">
    <source>
        <dbReference type="EMBL" id="GBG66709.1"/>
    </source>
</evidence>
<comment type="caution">
    <text evidence="3">The sequence shown here is derived from an EMBL/GenBank/DDBJ whole genome shotgun (WGS) entry which is preliminary data.</text>
</comment>
<name>A0A388K9K8_CHABU</name>
<protein>
    <submittedName>
        <fullName evidence="3">Uncharacterized protein</fullName>
    </submittedName>
</protein>
<feature type="region of interest" description="Disordered" evidence="1">
    <location>
        <begin position="77"/>
        <end position="96"/>
    </location>
</feature>
<evidence type="ECO:0000256" key="1">
    <source>
        <dbReference type="SAM" id="MobiDB-lite"/>
    </source>
</evidence>
<sequence length="328" mass="36546">MITCVVLVMRPIGVEATLEAGGSQIRADETDTGTADMRDQTEMDIRTEDMRGRIEMATEVVDMKEEVETWTDETTRADGMTAGDTRESSATIRGGGIPEEIGAMRHAGDTMLGTADTIHGDDMSQEDLGETAATIRVIGMREGDMAPHQSRIPSRLTPEQREGLVVLDDRKYVKWADDLRDVSMFPSMKENVEARRVKPSRGKEPVRSQSIKITFEGDMATTPIRVAATKSARRSTSKKTDTDYVMAEKDGGQWIDGEEVILSLRKQGVKKFLMKSSLDEIDTVEPLRRVLRQPMQCSILEYLAASKPSRDELQMITQKTRIPLSEES</sequence>
<evidence type="ECO:0000256" key="2">
    <source>
        <dbReference type="SAM" id="SignalP"/>
    </source>
</evidence>
<dbReference type="AlphaFoldDB" id="A0A388K9K8"/>
<dbReference type="Proteomes" id="UP000265515">
    <property type="component" value="Unassembled WGS sequence"/>
</dbReference>
<accession>A0A388K9K8</accession>
<gene>
    <name evidence="3" type="ORF">CBR_g68693</name>
</gene>
<organism evidence="3 4">
    <name type="scientific">Chara braunii</name>
    <name type="common">Braun's stonewort</name>
    <dbReference type="NCBI Taxonomy" id="69332"/>
    <lineage>
        <taxon>Eukaryota</taxon>
        <taxon>Viridiplantae</taxon>
        <taxon>Streptophyta</taxon>
        <taxon>Charophyceae</taxon>
        <taxon>Charales</taxon>
        <taxon>Characeae</taxon>
        <taxon>Chara</taxon>
    </lineage>
</organism>
<evidence type="ECO:0000313" key="4">
    <source>
        <dbReference type="Proteomes" id="UP000265515"/>
    </source>
</evidence>
<dbReference type="EMBL" id="BFEA01000078">
    <property type="protein sequence ID" value="GBG66709.1"/>
    <property type="molecule type" value="Genomic_DNA"/>
</dbReference>
<feature type="signal peptide" evidence="2">
    <location>
        <begin position="1"/>
        <end position="16"/>
    </location>
</feature>